<comment type="subcellular location">
    <subcellularLocation>
        <location evidence="1">Cytoplasm</location>
        <location evidence="1">P-body</location>
    </subcellularLocation>
</comment>
<proteinExistence type="predicted"/>
<protein>
    <recommendedName>
        <fullName evidence="6">mRNA decay factor PAT1 domain-containing protein</fullName>
    </recommendedName>
</protein>
<dbReference type="GO" id="GO:0000932">
    <property type="term" value="C:P-body"/>
    <property type="evidence" value="ECO:0007669"/>
    <property type="project" value="UniProtKB-SubCell"/>
</dbReference>
<organism evidence="4 5">
    <name type="scientific">Genlisea aurea</name>
    <dbReference type="NCBI Taxonomy" id="192259"/>
    <lineage>
        <taxon>Eukaryota</taxon>
        <taxon>Viridiplantae</taxon>
        <taxon>Streptophyta</taxon>
        <taxon>Embryophyta</taxon>
        <taxon>Tracheophyta</taxon>
        <taxon>Spermatophyta</taxon>
        <taxon>Magnoliopsida</taxon>
        <taxon>eudicotyledons</taxon>
        <taxon>Gunneridae</taxon>
        <taxon>Pentapetalae</taxon>
        <taxon>asterids</taxon>
        <taxon>lamiids</taxon>
        <taxon>Lamiales</taxon>
        <taxon>Lentibulariaceae</taxon>
        <taxon>Genlisea</taxon>
    </lineage>
</organism>
<comment type="caution">
    <text evidence="4">The sequence shown here is derived from an EMBL/GenBank/DDBJ whole genome shotgun (WGS) entry which is preliminary data.</text>
</comment>
<keyword evidence="2" id="KW-0963">Cytoplasm</keyword>
<dbReference type="Proteomes" id="UP000015453">
    <property type="component" value="Unassembled WGS sequence"/>
</dbReference>
<feature type="compositionally biased region" description="Basic and acidic residues" evidence="3">
    <location>
        <begin position="112"/>
        <end position="121"/>
    </location>
</feature>
<dbReference type="GO" id="GO:0033962">
    <property type="term" value="P:P-body assembly"/>
    <property type="evidence" value="ECO:0007669"/>
    <property type="project" value="TreeGrafter"/>
</dbReference>
<feature type="non-terminal residue" evidence="4">
    <location>
        <position position="1"/>
    </location>
</feature>
<evidence type="ECO:0000256" key="2">
    <source>
        <dbReference type="ARBA" id="ARBA00022490"/>
    </source>
</evidence>
<reference evidence="4 5" key="1">
    <citation type="journal article" date="2013" name="BMC Genomics">
        <title>The miniature genome of a carnivorous plant Genlisea aurea contains a low number of genes and short non-coding sequences.</title>
        <authorList>
            <person name="Leushkin E.V."/>
            <person name="Sutormin R.A."/>
            <person name="Nabieva E.R."/>
            <person name="Penin A.A."/>
            <person name="Kondrashov A.S."/>
            <person name="Logacheva M.D."/>
        </authorList>
    </citation>
    <scope>NUCLEOTIDE SEQUENCE [LARGE SCALE GENOMIC DNA]</scope>
</reference>
<dbReference type="GO" id="GO:0003723">
    <property type="term" value="F:RNA binding"/>
    <property type="evidence" value="ECO:0007669"/>
    <property type="project" value="TreeGrafter"/>
</dbReference>
<dbReference type="PANTHER" id="PTHR21551:SF0">
    <property type="entry name" value="PROTEIN ASSOCIATED WITH TOPO II RELATED-1, ISOFORM A"/>
    <property type="match status" value="1"/>
</dbReference>
<accession>S8CXA6</accession>
<evidence type="ECO:0000256" key="3">
    <source>
        <dbReference type="SAM" id="MobiDB-lite"/>
    </source>
</evidence>
<dbReference type="AlphaFoldDB" id="S8CXA6"/>
<keyword evidence="5" id="KW-1185">Reference proteome</keyword>
<sequence length="420" mass="46631">DFGWTRFRSKYMSSDEIDNIVRMQLAATHSSDPYVEDYYHQACLARKSAGAKLRHHFCPTALRDSSAKPRASEEPHAFLQVDALGRVSFSSIRRPRPLLEVDSSNSPSDDSAEAKRSMKPLEQEPMLAARMIIEDGISILLDVDDIDRFLEFNQLPDGGAHLRQRRQALLEELASSLLLVDPLMKNGQKQQQQQGSFSPIDDVTFLRVASLPKGRKLLVKYLRHLLPGDHLGRLVCVAVCRNLRFIFGNLPADPGASSTLIDLAETVSSCVGRMDLDALSSCLASVGYSREHSPPLRPVGSSGDGASVILKSVLQRATELLTDPLHASDCSPSIRSFWQASFDAFFGVLTKYCFNIYDAVMRTVLVHQGPLEEADSVGPEVAKTARKEMPVELLRASLPHTNEQQRKLLLEFTQRSMLVS</sequence>
<dbReference type="PANTHER" id="PTHR21551">
    <property type="entry name" value="TOPOISOMERASE II-ASSOCIATED PROTEIN PAT1"/>
    <property type="match status" value="1"/>
</dbReference>
<dbReference type="GO" id="GO:0000290">
    <property type="term" value="P:deadenylation-dependent decapping of nuclear-transcribed mRNA"/>
    <property type="evidence" value="ECO:0007669"/>
    <property type="project" value="InterPro"/>
</dbReference>
<dbReference type="OrthoDB" id="74835at2759"/>
<feature type="region of interest" description="Disordered" evidence="3">
    <location>
        <begin position="98"/>
        <end position="121"/>
    </location>
</feature>
<evidence type="ECO:0000313" key="5">
    <source>
        <dbReference type="Proteomes" id="UP000015453"/>
    </source>
</evidence>
<feature type="non-terminal residue" evidence="4">
    <location>
        <position position="420"/>
    </location>
</feature>
<evidence type="ECO:0008006" key="6">
    <source>
        <dbReference type="Google" id="ProtNLM"/>
    </source>
</evidence>
<dbReference type="InterPro" id="IPR039900">
    <property type="entry name" value="Pat1-like"/>
</dbReference>
<evidence type="ECO:0000256" key="1">
    <source>
        <dbReference type="ARBA" id="ARBA00004201"/>
    </source>
</evidence>
<dbReference type="EMBL" id="AUSU01001198">
    <property type="protein sequence ID" value="EPS71565.1"/>
    <property type="molecule type" value="Genomic_DNA"/>
</dbReference>
<name>S8CXA6_9LAMI</name>
<evidence type="ECO:0000313" key="4">
    <source>
        <dbReference type="EMBL" id="EPS71565.1"/>
    </source>
</evidence>
<gene>
    <name evidence="4" type="ORF">M569_03193</name>
</gene>